<keyword evidence="9" id="KW-0133">Cell shape</keyword>
<evidence type="ECO:0000256" key="11">
    <source>
        <dbReference type="ARBA" id="ARBA00023316"/>
    </source>
</evidence>
<dbReference type="Gene3D" id="2.30.140.30">
    <property type="match status" value="1"/>
</dbReference>
<dbReference type="GO" id="GO:0009002">
    <property type="term" value="F:serine-type D-Ala-D-Ala carboxypeptidase activity"/>
    <property type="evidence" value="ECO:0007669"/>
    <property type="project" value="UniProtKB-EC"/>
</dbReference>
<comment type="pathway">
    <text evidence="2">Cell wall biogenesis; peptidoglycan biosynthesis.</text>
</comment>
<dbReference type="SUPFAM" id="SSF56601">
    <property type="entry name" value="beta-lactamase/transpeptidase-like"/>
    <property type="match status" value="1"/>
</dbReference>
<evidence type="ECO:0000256" key="9">
    <source>
        <dbReference type="ARBA" id="ARBA00022960"/>
    </source>
</evidence>
<dbReference type="InterPro" id="IPR012338">
    <property type="entry name" value="Beta-lactam/transpept-like"/>
</dbReference>
<evidence type="ECO:0000313" key="19">
    <source>
        <dbReference type="Proteomes" id="UP000886725"/>
    </source>
</evidence>
<reference evidence="18" key="1">
    <citation type="submission" date="2020-10" db="EMBL/GenBank/DDBJ databases">
        <authorList>
            <person name="Gilroy R."/>
        </authorList>
    </citation>
    <scope>NUCLEOTIDE SEQUENCE</scope>
    <source>
        <strain evidence="18">CHK165-10780</strain>
    </source>
</reference>
<organism evidence="18 19">
    <name type="scientific">Candidatus Faecenecus gallistercoris</name>
    <dbReference type="NCBI Taxonomy" id="2840793"/>
    <lineage>
        <taxon>Bacteria</taxon>
        <taxon>Bacillati</taxon>
        <taxon>Bacillota</taxon>
        <taxon>Bacillota incertae sedis</taxon>
        <taxon>Candidatus Faecenecus</taxon>
    </lineage>
</organism>
<dbReference type="Gene3D" id="3.40.710.10">
    <property type="entry name" value="DD-peptidase/beta-lactamase superfamily"/>
    <property type="match status" value="1"/>
</dbReference>
<evidence type="ECO:0000256" key="5">
    <source>
        <dbReference type="ARBA" id="ARBA00022645"/>
    </source>
</evidence>
<feature type="domain" description="Peptidase S11 D-Ala-D-Ala carboxypeptidase A C-terminal" evidence="17">
    <location>
        <begin position="285"/>
        <end position="341"/>
    </location>
</feature>
<dbReference type="GO" id="GO:0008360">
    <property type="term" value="P:regulation of cell shape"/>
    <property type="evidence" value="ECO:0007669"/>
    <property type="project" value="UniProtKB-KW"/>
</dbReference>
<comment type="catalytic activity">
    <reaction evidence="12">
        <text>Preferential cleavage: (Ac)2-L-Lys-D-Ala-|-D-Ala. Also transpeptidation of peptidyl-alanyl moieties that are N-acyl substituents of D-alanine.</text>
        <dbReference type="EC" id="3.4.16.4"/>
    </reaction>
</comment>
<dbReference type="InterPro" id="IPR001967">
    <property type="entry name" value="Peptidase_S11_N"/>
</dbReference>
<dbReference type="PANTHER" id="PTHR21581:SF33">
    <property type="entry name" value="D-ALANYL-D-ALANINE CARBOXYPEPTIDASE DACB"/>
    <property type="match status" value="1"/>
</dbReference>
<evidence type="ECO:0000256" key="10">
    <source>
        <dbReference type="ARBA" id="ARBA00022984"/>
    </source>
</evidence>
<evidence type="ECO:0000256" key="7">
    <source>
        <dbReference type="ARBA" id="ARBA00022729"/>
    </source>
</evidence>
<keyword evidence="10" id="KW-0573">Peptidoglycan synthesis</keyword>
<evidence type="ECO:0000256" key="3">
    <source>
        <dbReference type="ARBA" id="ARBA00007164"/>
    </source>
</evidence>
<dbReference type="GO" id="GO:0006508">
    <property type="term" value="P:proteolysis"/>
    <property type="evidence" value="ECO:0007669"/>
    <property type="project" value="UniProtKB-KW"/>
</dbReference>
<reference evidence="18" key="2">
    <citation type="journal article" date="2021" name="PeerJ">
        <title>Extensive microbial diversity within the chicken gut microbiome revealed by metagenomics and culture.</title>
        <authorList>
            <person name="Gilroy R."/>
            <person name="Ravi A."/>
            <person name="Getino M."/>
            <person name="Pursley I."/>
            <person name="Horton D.L."/>
            <person name="Alikhan N.F."/>
            <person name="Baker D."/>
            <person name="Gharbi K."/>
            <person name="Hall N."/>
            <person name="Watson M."/>
            <person name="Adriaenssens E.M."/>
            <person name="Foster-Nyarko E."/>
            <person name="Jarju S."/>
            <person name="Secka A."/>
            <person name="Antonio M."/>
            <person name="Oren A."/>
            <person name="Chaudhuri R.R."/>
            <person name="La Ragione R."/>
            <person name="Hildebrand F."/>
            <person name="Pallen M.J."/>
        </authorList>
    </citation>
    <scope>NUCLEOTIDE SEQUENCE</scope>
    <source>
        <strain evidence="18">CHK165-10780</strain>
    </source>
</reference>
<keyword evidence="8" id="KW-0378">Hydrolase</keyword>
<evidence type="ECO:0000256" key="4">
    <source>
        <dbReference type="ARBA" id="ARBA00012448"/>
    </source>
</evidence>
<feature type="domain" description="Peptidase S11 D-alanyl-D-alanine carboxypeptidase A N-terminal" evidence="16">
    <location>
        <begin position="29"/>
        <end position="246"/>
    </location>
</feature>
<dbReference type="InterPro" id="IPR018044">
    <property type="entry name" value="Peptidase_S11"/>
</dbReference>
<evidence type="ECO:0000256" key="12">
    <source>
        <dbReference type="ARBA" id="ARBA00034000"/>
    </source>
</evidence>
<keyword evidence="5 18" id="KW-0121">Carboxypeptidase</keyword>
<evidence type="ECO:0000256" key="14">
    <source>
        <dbReference type="PIRSR" id="PIRSR618044-2"/>
    </source>
</evidence>
<name>A0A9D0YZL1_9FIRM</name>
<evidence type="ECO:0000256" key="8">
    <source>
        <dbReference type="ARBA" id="ARBA00022801"/>
    </source>
</evidence>
<proteinExistence type="inferred from homology"/>
<dbReference type="Pfam" id="PF00768">
    <property type="entry name" value="Peptidase_S11"/>
    <property type="match status" value="1"/>
</dbReference>
<dbReference type="SUPFAM" id="SSF69189">
    <property type="entry name" value="Penicillin-binding protein associated domain"/>
    <property type="match status" value="1"/>
</dbReference>
<accession>A0A9D0YZL1</accession>
<dbReference type="PANTHER" id="PTHR21581">
    <property type="entry name" value="D-ALANYL-D-ALANINE CARBOXYPEPTIDASE"/>
    <property type="match status" value="1"/>
</dbReference>
<keyword evidence="11" id="KW-0961">Cell wall biogenesis/degradation</keyword>
<evidence type="ECO:0000256" key="15">
    <source>
        <dbReference type="RuleBase" id="RU004016"/>
    </source>
</evidence>
<dbReference type="AlphaFoldDB" id="A0A9D0YZL1"/>
<evidence type="ECO:0000256" key="6">
    <source>
        <dbReference type="ARBA" id="ARBA00022670"/>
    </source>
</evidence>
<evidence type="ECO:0000256" key="1">
    <source>
        <dbReference type="ARBA" id="ARBA00003217"/>
    </source>
</evidence>
<feature type="active site" evidence="13">
    <location>
        <position position="112"/>
    </location>
</feature>
<keyword evidence="7" id="KW-0732">Signal</keyword>
<dbReference type="InterPro" id="IPR015956">
    <property type="entry name" value="Peniciliin-bd_prot_C_sf"/>
</dbReference>
<keyword evidence="6" id="KW-0645">Protease</keyword>
<protein>
    <recommendedName>
        <fullName evidence="4">serine-type D-Ala-D-Ala carboxypeptidase</fullName>
        <ecNumber evidence="4">3.4.16.4</ecNumber>
    </recommendedName>
</protein>
<dbReference type="PRINTS" id="PR00725">
    <property type="entry name" value="DADACBPTASE1"/>
</dbReference>
<dbReference type="InterPro" id="IPR012907">
    <property type="entry name" value="Peptidase_S11_C"/>
</dbReference>
<feature type="binding site" evidence="14">
    <location>
        <position position="217"/>
    </location>
    <ligand>
        <name>substrate</name>
    </ligand>
</feature>
<sequence>MKKYILVFFMVLILGLISSIHPVYALNDTASSSIVMDISSGRILYEKNSHSQRLIASTTKIMTCILAIENGNLDDTVQVGEEVLKMYGSNIYLELGEKMTLKDLLYGMMLRSGNDAATVIATYIGKDQETFVEMMNQKAKEIGMQDTIFRNPTGLDDYEENYSTAYDMALLSKYAYQNETYREIVGTEKYRVEGEKLYIWNNRNELLKTYDYATGGKTGYTPRAGHTLVTTASYNGLDLTAVTLNDGNMYLNQEELYDYAFSNYERITILDKDHFEVSDNYYQDKIYIKNSFQYPLTKEEQEEVTTLLSLTKKTKLKDGDEVGKVEVYLKGEKIHEEPVFVEIKKKRTFLDFLKDLF</sequence>
<dbReference type="GO" id="GO:0009252">
    <property type="term" value="P:peptidoglycan biosynthetic process"/>
    <property type="evidence" value="ECO:0007669"/>
    <property type="project" value="UniProtKB-KW"/>
</dbReference>
<feature type="active site" description="Acyl-ester intermediate" evidence="13">
    <location>
        <position position="57"/>
    </location>
</feature>
<feature type="active site" description="Proton acceptor" evidence="13">
    <location>
        <position position="60"/>
    </location>
</feature>
<evidence type="ECO:0000256" key="13">
    <source>
        <dbReference type="PIRSR" id="PIRSR618044-1"/>
    </source>
</evidence>
<evidence type="ECO:0000259" key="17">
    <source>
        <dbReference type="Pfam" id="PF07943"/>
    </source>
</evidence>
<dbReference type="EMBL" id="DVFU01000075">
    <property type="protein sequence ID" value="HIQ64872.1"/>
    <property type="molecule type" value="Genomic_DNA"/>
</dbReference>
<evidence type="ECO:0000313" key="18">
    <source>
        <dbReference type="EMBL" id="HIQ64872.1"/>
    </source>
</evidence>
<comment type="similarity">
    <text evidence="3 15">Belongs to the peptidase S11 family.</text>
</comment>
<comment type="function">
    <text evidence="1">Removes C-terminal D-alanyl residues from sugar-peptide cell wall precursors.</text>
</comment>
<evidence type="ECO:0000259" key="16">
    <source>
        <dbReference type="Pfam" id="PF00768"/>
    </source>
</evidence>
<dbReference type="Pfam" id="PF07943">
    <property type="entry name" value="PBP5_C"/>
    <property type="match status" value="1"/>
</dbReference>
<evidence type="ECO:0000256" key="2">
    <source>
        <dbReference type="ARBA" id="ARBA00004752"/>
    </source>
</evidence>
<gene>
    <name evidence="18" type="ORF">IAC85_03945</name>
</gene>
<dbReference type="EC" id="3.4.16.4" evidence="4"/>
<dbReference type="Proteomes" id="UP000886725">
    <property type="component" value="Unassembled WGS sequence"/>
</dbReference>
<comment type="caution">
    <text evidence="18">The sequence shown here is derived from an EMBL/GenBank/DDBJ whole genome shotgun (WGS) entry which is preliminary data.</text>
</comment>
<dbReference type="GO" id="GO:0071555">
    <property type="term" value="P:cell wall organization"/>
    <property type="evidence" value="ECO:0007669"/>
    <property type="project" value="UniProtKB-KW"/>
</dbReference>